<dbReference type="CDD" id="cd06558">
    <property type="entry name" value="crotonase-like"/>
    <property type="match status" value="1"/>
</dbReference>
<keyword evidence="7" id="KW-1185">Reference proteome</keyword>
<evidence type="ECO:0008006" key="8">
    <source>
        <dbReference type="Google" id="ProtNLM"/>
    </source>
</evidence>
<dbReference type="InterPro" id="IPR051053">
    <property type="entry name" value="ECH/Chromodomain_protein"/>
</dbReference>
<comment type="similarity">
    <text evidence="2">Belongs to the enoyl-CoA hydratase/isomerase family.</text>
</comment>
<accession>A0A7Y0BL00</accession>
<dbReference type="PANTHER" id="PTHR43684">
    <property type="match status" value="1"/>
</dbReference>
<organism evidence="6 7">
    <name type="scientific">Novosphingobium olei</name>
    <dbReference type="NCBI Taxonomy" id="2728851"/>
    <lineage>
        <taxon>Bacteria</taxon>
        <taxon>Pseudomonadati</taxon>
        <taxon>Pseudomonadota</taxon>
        <taxon>Alphaproteobacteria</taxon>
        <taxon>Sphingomonadales</taxon>
        <taxon>Sphingomonadaceae</taxon>
        <taxon>Novosphingobium</taxon>
    </lineage>
</organism>
<evidence type="ECO:0000256" key="1">
    <source>
        <dbReference type="ARBA" id="ARBA00004275"/>
    </source>
</evidence>
<feature type="region of interest" description="Disordered" evidence="5">
    <location>
        <begin position="105"/>
        <end position="134"/>
    </location>
</feature>
<keyword evidence="4" id="KW-0413">Isomerase</keyword>
<dbReference type="GO" id="GO:0004165">
    <property type="term" value="F:delta(3)-delta(2)-enoyl-CoA isomerase activity"/>
    <property type="evidence" value="ECO:0007669"/>
    <property type="project" value="UniProtKB-ARBA"/>
</dbReference>
<reference evidence="6 7" key="1">
    <citation type="submission" date="2020-04" db="EMBL/GenBank/DDBJ databases">
        <title>Novosphingobium sp. TW-4 isolated from soil.</title>
        <authorList>
            <person name="Dahal R.H."/>
            <person name="Chaudhary D.K."/>
        </authorList>
    </citation>
    <scope>NUCLEOTIDE SEQUENCE [LARGE SCALE GENOMIC DNA]</scope>
    <source>
        <strain evidence="6 7">TW-4</strain>
    </source>
</reference>
<feature type="region of interest" description="Disordered" evidence="5">
    <location>
        <begin position="1"/>
        <end position="42"/>
    </location>
</feature>
<evidence type="ECO:0000256" key="3">
    <source>
        <dbReference type="ARBA" id="ARBA00023140"/>
    </source>
</evidence>
<dbReference type="InterPro" id="IPR014748">
    <property type="entry name" value="Enoyl-CoA_hydra_C"/>
</dbReference>
<dbReference type="AlphaFoldDB" id="A0A7Y0BL00"/>
<name>A0A7Y0BL00_9SPHN</name>
<dbReference type="PANTHER" id="PTHR43684:SF1">
    <property type="entry name" value="ENOYL-COA DELTA ISOMERASE 2"/>
    <property type="match status" value="1"/>
</dbReference>
<evidence type="ECO:0000313" key="7">
    <source>
        <dbReference type="Proteomes" id="UP000583556"/>
    </source>
</evidence>
<dbReference type="Gene3D" id="3.90.226.10">
    <property type="entry name" value="2-enoyl-CoA Hydratase, Chain A, domain 1"/>
    <property type="match status" value="1"/>
</dbReference>
<dbReference type="Pfam" id="PF00378">
    <property type="entry name" value="ECH_1"/>
    <property type="match status" value="1"/>
</dbReference>
<dbReference type="InterPro" id="IPR001753">
    <property type="entry name" value="Enoyl-CoA_hydra/iso"/>
</dbReference>
<comment type="caution">
    <text evidence="6">The sequence shown here is derived from an EMBL/GenBank/DDBJ whole genome shotgun (WGS) entry which is preliminary data.</text>
</comment>
<dbReference type="InterPro" id="IPR029045">
    <property type="entry name" value="ClpP/crotonase-like_dom_sf"/>
</dbReference>
<gene>
    <name evidence="6" type="ORF">HHL27_01850</name>
</gene>
<evidence type="ECO:0000313" key="6">
    <source>
        <dbReference type="EMBL" id="NML92412.1"/>
    </source>
</evidence>
<sequence length="414" mass="42334">MAADGDPRGRRNQRGPRRLPLRQHDLPPHRTARGRGAGLGAFDAGPPAGGLCLSCDDVPHAGRYRCRHRRRGPGGAGAADRSGIHRRLLQADRARQHSQLGLLPGVQLLPAGGDLPRDQGPGAARHGDQCAGQGARRGFSPAGCAGARSDGEVQVTSVTHTIAGGVGRIVLNRPDMGNAIDMGLAEDLLTAAQACAEDASVRCVVLSGAGRMFCVGGDIGSFAAAGDQMGTFLRALADKLHEAVLVLSRMDKPLVVAVHGPAAGAGLSLVALGDIVLASEASHFTAAYTGIGVTPDGGMSWALPRLVGLRTAQDMILTNRRVSAAEAASLGLITRTVAAEALEAEVEAVVAKLVAAPTRALGAARKLLVDGQTRGLAEQLEAEAATIAAAADGAEGREGIGAFLAKRKPDFTAV</sequence>
<feature type="compositionally biased region" description="Basic residues" evidence="5">
    <location>
        <begin position="10"/>
        <end position="21"/>
    </location>
</feature>
<keyword evidence="3" id="KW-0576">Peroxisome</keyword>
<dbReference type="EMBL" id="JABBGM010000001">
    <property type="protein sequence ID" value="NML92412.1"/>
    <property type="molecule type" value="Genomic_DNA"/>
</dbReference>
<proteinExistence type="inferred from homology"/>
<comment type="subcellular location">
    <subcellularLocation>
        <location evidence="1">Peroxisome</location>
    </subcellularLocation>
</comment>
<evidence type="ECO:0000256" key="4">
    <source>
        <dbReference type="ARBA" id="ARBA00023235"/>
    </source>
</evidence>
<protein>
    <recommendedName>
        <fullName evidence="8">Enoyl-CoA hydratase</fullName>
    </recommendedName>
</protein>
<dbReference type="Gene3D" id="1.10.12.10">
    <property type="entry name" value="Lyase 2-enoyl-coa Hydratase, Chain A, domain 2"/>
    <property type="match status" value="1"/>
</dbReference>
<dbReference type="Proteomes" id="UP000583556">
    <property type="component" value="Unassembled WGS sequence"/>
</dbReference>
<evidence type="ECO:0000256" key="2">
    <source>
        <dbReference type="ARBA" id="ARBA00005254"/>
    </source>
</evidence>
<dbReference type="SUPFAM" id="SSF52096">
    <property type="entry name" value="ClpP/crotonase"/>
    <property type="match status" value="1"/>
</dbReference>
<evidence type="ECO:0000256" key="5">
    <source>
        <dbReference type="SAM" id="MobiDB-lite"/>
    </source>
</evidence>